<dbReference type="AlphaFoldDB" id="A0AAW0N013"/>
<dbReference type="Proteomes" id="UP001460270">
    <property type="component" value="Unassembled WGS sequence"/>
</dbReference>
<name>A0AAW0N013_9GOBI</name>
<keyword evidence="3" id="KW-1185">Reference proteome</keyword>
<evidence type="ECO:0000313" key="2">
    <source>
        <dbReference type="EMBL" id="KAK7888668.1"/>
    </source>
</evidence>
<evidence type="ECO:0000256" key="1">
    <source>
        <dbReference type="SAM" id="MobiDB-lite"/>
    </source>
</evidence>
<dbReference type="GO" id="GO:0005737">
    <property type="term" value="C:cytoplasm"/>
    <property type="evidence" value="ECO:0007669"/>
    <property type="project" value="TreeGrafter"/>
</dbReference>
<protein>
    <recommendedName>
        <fullName evidence="4">Glomulin, FKBP associated protein b</fullName>
    </recommendedName>
</protein>
<dbReference type="GO" id="GO:0055105">
    <property type="term" value="F:ubiquitin-protein transferase inhibitor activity"/>
    <property type="evidence" value="ECO:0007669"/>
    <property type="project" value="TreeGrafter"/>
</dbReference>
<reference evidence="3" key="1">
    <citation type="submission" date="2024-04" db="EMBL/GenBank/DDBJ databases">
        <title>Salinicola lusitanus LLJ914,a marine bacterium isolated from the Okinawa Trough.</title>
        <authorList>
            <person name="Li J."/>
        </authorList>
    </citation>
    <scope>NUCLEOTIDE SEQUENCE [LARGE SCALE GENOMIC DNA]</scope>
</reference>
<dbReference type="EMBL" id="JBBPFD010000018">
    <property type="protein sequence ID" value="KAK7888668.1"/>
    <property type="molecule type" value="Genomic_DNA"/>
</dbReference>
<evidence type="ECO:0008006" key="4">
    <source>
        <dbReference type="Google" id="ProtNLM"/>
    </source>
</evidence>
<dbReference type="PANTHER" id="PTHR15430">
    <property type="entry name" value="GLOMULIN"/>
    <property type="match status" value="1"/>
</dbReference>
<dbReference type="InterPro" id="IPR019516">
    <property type="entry name" value="Glomulin/ALF4"/>
</dbReference>
<proteinExistence type="predicted"/>
<sequence>MTLCEALEPLPDILLFNSLRKHIPDSDESLQSRACVAYLLFVRHIATDSFPACSVRFSPKSIHSQGHGLDQIAGPLVRKKCRTRSGLRAAYNQYERESPDFRPNPGREREDDRLKHEEKKRDNAQSYTKLLHDMFQALYTNRLDSVEDGSLSVKLLELSIFGSVSQKLCCILRECPIKHLKESGLKIIQLFIDKLDTEARHKFFRCMLKTSNHSGIEGFIVKNIRKEVEFSLKVCVKQRDCGNESKWFLGSEFSPLLGLVLYLPQGPQTDLLNNMDKIMESLNLLRYLLIRSKELTIRVTEVWAELCRLRDEYLKVLRVCLSLSRAYYSSQLKSLQEDCKLKAQEARAAARDKELLQKIKLKQEKVSSLSPAAQHQVLQSAMVTFDLMESLVSALRRSQRKGSRFNNIVQIQYIFVSV</sequence>
<dbReference type="Pfam" id="PF08568">
    <property type="entry name" value="Kinetochor_Ybp2"/>
    <property type="match status" value="1"/>
</dbReference>
<gene>
    <name evidence="2" type="ORF">WMY93_024228</name>
</gene>
<evidence type="ECO:0000313" key="3">
    <source>
        <dbReference type="Proteomes" id="UP001460270"/>
    </source>
</evidence>
<dbReference type="PANTHER" id="PTHR15430:SF1">
    <property type="entry name" value="GLOMULIN"/>
    <property type="match status" value="1"/>
</dbReference>
<dbReference type="InterPro" id="IPR013877">
    <property type="entry name" value="YAP-bd/ALF4/Glomulin"/>
</dbReference>
<organism evidence="2 3">
    <name type="scientific">Mugilogobius chulae</name>
    <name type="common">yellowstripe goby</name>
    <dbReference type="NCBI Taxonomy" id="88201"/>
    <lineage>
        <taxon>Eukaryota</taxon>
        <taxon>Metazoa</taxon>
        <taxon>Chordata</taxon>
        <taxon>Craniata</taxon>
        <taxon>Vertebrata</taxon>
        <taxon>Euteleostomi</taxon>
        <taxon>Actinopterygii</taxon>
        <taxon>Neopterygii</taxon>
        <taxon>Teleostei</taxon>
        <taxon>Neoteleostei</taxon>
        <taxon>Acanthomorphata</taxon>
        <taxon>Gobiaria</taxon>
        <taxon>Gobiiformes</taxon>
        <taxon>Gobioidei</taxon>
        <taxon>Gobiidae</taxon>
        <taxon>Gobionellinae</taxon>
        <taxon>Mugilogobius</taxon>
    </lineage>
</organism>
<feature type="region of interest" description="Disordered" evidence="1">
    <location>
        <begin position="94"/>
        <end position="123"/>
    </location>
</feature>
<comment type="caution">
    <text evidence="2">The sequence shown here is derived from an EMBL/GenBank/DDBJ whole genome shotgun (WGS) entry which is preliminary data.</text>
</comment>
<accession>A0AAW0N013</accession>